<name>A0ABW5NMV8_9SPHI</name>
<keyword evidence="6 11" id="KW-0406">Ion transport</keyword>
<evidence type="ECO:0000256" key="3">
    <source>
        <dbReference type="ARBA" id="ARBA00022519"/>
    </source>
</evidence>
<evidence type="ECO:0000256" key="1">
    <source>
        <dbReference type="ARBA" id="ARBA00004651"/>
    </source>
</evidence>
<evidence type="ECO:0000256" key="2">
    <source>
        <dbReference type="ARBA" id="ARBA00022475"/>
    </source>
</evidence>
<dbReference type="EMBL" id="JBHUMA010000009">
    <property type="protein sequence ID" value="MFD2600245.1"/>
    <property type="molecule type" value="Genomic_DNA"/>
</dbReference>
<feature type="binding site" evidence="11">
    <location>
        <position position="79"/>
    </location>
    <ligand>
        <name>Na(+)</name>
        <dbReference type="ChEBI" id="CHEBI:29101"/>
        <note>structural</note>
    </ligand>
</feature>
<evidence type="ECO:0000256" key="11">
    <source>
        <dbReference type="HAMAP-Rule" id="MF_00454"/>
    </source>
</evidence>
<dbReference type="PANTHER" id="PTHR28259">
    <property type="entry name" value="FLUORIDE EXPORT PROTEIN 1-RELATED"/>
    <property type="match status" value="1"/>
</dbReference>
<keyword evidence="11" id="KW-0813">Transport</keyword>
<feature type="transmembrane region" description="Helical" evidence="11">
    <location>
        <begin position="34"/>
        <end position="56"/>
    </location>
</feature>
<evidence type="ECO:0000256" key="7">
    <source>
        <dbReference type="ARBA" id="ARBA00023136"/>
    </source>
</evidence>
<keyword evidence="4 11" id="KW-0812">Transmembrane</keyword>
<feature type="transmembrane region" description="Helical" evidence="11">
    <location>
        <begin position="98"/>
        <end position="121"/>
    </location>
</feature>
<comment type="subcellular location">
    <subcellularLocation>
        <location evidence="1 11">Cell membrane</location>
        <topology evidence="1 11">Multi-pass membrane protein</topology>
    </subcellularLocation>
</comment>
<dbReference type="NCBIfam" id="TIGR00494">
    <property type="entry name" value="crcB"/>
    <property type="match status" value="1"/>
</dbReference>
<keyword evidence="11" id="KW-0479">Metal-binding</keyword>
<dbReference type="HAMAP" id="MF_00454">
    <property type="entry name" value="FluC"/>
    <property type="match status" value="1"/>
</dbReference>
<keyword evidence="11" id="KW-0915">Sodium</keyword>
<protein>
    <recommendedName>
        <fullName evidence="11">Fluoride-specific ion channel FluC</fullName>
    </recommendedName>
</protein>
<keyword evidence="7 11" id="KW-0472">Membrane</keyword>
<organism evidence="12 13">
    <name type="scientific">Sphingobacterium corticis</name>
    <dbReference type="NCBI Taxonomy" id="1812823"/>
    <lineage>
        <taxon>Bacteria</taxon>
        <taxon>Pseudomonadati</taxon>
        <taxon>Bacteroidota</taxon>
        <taxon>Sphingobacteriia</taxon>
        <taxon>Sphingobacteriales</taxon>
        <taxon>Sphingobacteriaceae</taxon>
        <taxon>Sphingobacterium</taxon>
    </lineage>
</organism>
<evidence type="ECO:0000256" key="5">
    <source>
        <dbReference type="ARBA" id="ARBA00022989"/>
    </source>
</evidence>
<evidence type="ECO:0000256" key="10">
    <source>
        <dbReference type="ARBA" id="ARBA00035585"/>
    </source>
</evidence>
<evidence type="ECO:0000256" key="9">
    <source>
        <dbReference type="ARBA" id="ARBA00035120"/>
    </source>
</evidence>
<feature type="binding site" evidence="11">
    <location>
        <position position="76"/>
    </location>
    <ligand>
        <name>Na(+)</name>
        <dbReference type="ChEBI" id="CHEBI:29101"/>
        <note>structural</note>
    </ligand>
</feature>
<comment type="activity regulation">
    <text evidence="11">Na(+) is not transported, but it plays an essential structural role and its presence is essential for fluoride channel function.</text>
</comment>
<keyword evidence="8 11" id="KW-0407">Ion channel</keyword>
<feature type="transmembrane region" description="Helical" evidence="11">
    <location>
        <begin position="5"/>
        <end position="22"/>
    </location>
</feature>
<gene>
    <name evidence="11 12" type="primary">crcB</name>
    <name evidence="11" type="synonym">fluC</name>
    <name evidence="12" type="ORF">ACFSQ3_14905</name>
</gene>
<keyword evidence="5 11" id="KW-1133">Transmembrane helix</keyword>
<evidence type="ECO:0000256" key="8">
    <source>
        <dbReference type="ARBA" id="ARBA00023303"/>
    </source>
</evidence>
<dbReference type="RefSeq" id="WP_380870385.1">
    <property type="nucleotide sequence ID" value="NZ_JBHUMA010000009.1"/>
</dbReference>
<keyword evidence="3" id="KW-0997">Cell inner membrane</keyword>
<keyword evidence="13" id="KW-1185">Reference proteome</keyword>
<comment type="catalytic activity">
    <reaction evidence="10">
        <text>fluoride(in) = fluoride(out)</text>
        <dbReference type="Rhea" id="RHEA:76159"/>
        <dbReference type="ChEBI" id="CHEBI:17051"/>
    </reaction>
    <physiologicalReaction direction="left-to-right" evidence="10">
        <dbReference type="Rhea" id="RHEA:76160"/>
    </physiologicalReaction>
</comment>
<feature type="transmembrane region" description="Helical" evidence="11">
    <location>
        <begin position="68"/>
        <end position="86"/>
    </location>
</feature>
<keyword evidence="2 11" id="KW-1003">Cell membrane</keyword>
<evidence type="ECO:0000313" key="13">
    <source>
        <dbReference type="Proteomes" id="UP001597393"/>
    </source>
</evidence>
<dbReference type="InterPro" id="IPR003691">
    <property type="entry name" value="FluC"/>
</dbReference>
<reference evidence="13" key="1">
    <citation type="journal article" date="2019" name="Int. J. Syst. Evol. Microbiol.">
        <title>The Global Catalogue of Microorganisms (GCM) 10K type strain sequencing project: providing services to taxonomists for standard genome sequencing and annotation.</title>
        <authorList>
            <consortium name="The Broad Institute Genomics Platform"/>
            <consortium name="The Broad Institute Genome Sequencing Center for Infectious Disease"/>
            <person name="Wu L."/>
            <person name="Ma J."/>
        </authorList>
    </citation>
    <scope>NUCLEOTIDE SEQUENCE [LARGE SCALE GENOMIC DNA]</scope>
    <source>
        <strain evidence="13">KCTC 42248</strain>
    </source>
</reference>
<sequence>MFRTLILIGIGGGAGSILRFLTTVGVNRYLPSAFPWGTFAVNIVGSFLAGIVLSFASKSGEQAEQWRFLLMTGFCGGYTTFSAFTAENLTLLQSGQSFTALLYILSSVLSSLLAIWAAFLLMR</sequence>
<dbReference type="PANTHER" id="PTHR28259:SF1">
    <property type="entry name" value="FLUORIDE EXPORT PROTEIN 1-RELATED"/>
    <property type="match status" value="1"/>
</dbReference>
<evidence type="ECO:0000256" key="4">
    <source>
        <dbReference type="ARBA" id="ARBA00022692"/>
    </source>
</evidence>
<comment type="similarity">
    <text evidence="9 11">Belongs to the fluoride channel Fluc/FEX (TC 1.A.43) family.</text>
</comment>
<dbReference type="Pfam" id="PF02537">
    <property type="entry name" value="CRCB"/>
    <property type="match status" value="1"/>
</dbReference>
<accession>A0ABW5NMV8</accession>
<evidence type="ECO:0000256" key="6">
    <source>
        <dbReference type="ARBA" id="ARBA00023065"/>
    </source>
</evidence>
<dbReference type="Proteomes" id="UP001597393">
    <property type="component" value="Unassembled WGS sequence"/>
</dbReference>
<comment type="function">
    <text evidence="11">Fluoride-specific ion channel. Important for reducing fluoride concentration in the cell, thus reducing its toxicity.</text>
</comment>
<comment type="caution">
    <text evidence="12">The sequence shown here is derived from an EMBL/GenBank/DDBJ whole genome shotgun (WGS) entry which is preliminary data.</text>
</comment>
<proteinExistence type="inferred from homology"/>
<evidence type="ECO:0000313" key="12">
    <source>
        <dbReference type="EMBL" id="MFD2600245.1"/>
    </source>
</evidence>